<dbReference type="RefSeq" id="WP_194107356.1">
    <property type="nucleotide sequence ID" value="NZ_JADFFM010000002.1"/>
</dbReference>
<evidence type="ECO:0000313" key="2">
    <source>
        <dbReference type="Proteomes" id="UP000632774"/>
    </source>
</evidence>
<organism evidence="1 2">
    <name type="scientific">Mucilaginibacter boryungensis</name>
    <dbReference type="NCBI Taxonomy" id="768480"/>
    <lineage>
        <taxon>Bacteria</taxon>
        <taxon>Pseudomonadati</taxon>
        <taxon>Bacteroidota</taxon>
        <taxon>Sphingobacteriia</taxon>
        <taxon>Sphingobacteriales</taxon>
        <taxon>Sphingobacteriaceae</taxon>
        <taxon>Mucilaginibacter</taxon>
    </lineage>
</organism>
<sequence>MIRNIITAAVRVGLGIQNCLYVNELSAIITWDDISFANTGDNKNLLDITVREFVKTVFAGLGIEVEFSGKNEHEKGVIIDVEEDKIMLLDLNIDVIKFGQTIVRVAYDAHKLAVKQFTNTIVESGKKLDLHTGSDLDTLIKGLIKESLVLENI</sequence>
<dbReference type="EMBL" id="JADFFM010000002">
    <property type="protein sequence ID" value="MBE9667920.1"/>
    <property type="molecule type" value="Genomic_DNA"/>
</dbReference>
<dbReference type="Gene3D" id="3.90.25.10">
    <property type="entry name" value="UDP-galactose 4-epimerase, domain 1"/>
    <property type="match status" value="1"/>
</dbReference>
<evidence type="ECO:0000313" key="1">
    <source>
        <dbReference type="EMBL" id="MBE9667920.1"/>
    </source>
</evidence>
<reference evidence="1 2" key="1">
    <citation type="submission" date="2020-10" db="EMBL/GenBank/DDBJ databases">
        <title>Mucilaginibacter mali sp. nov., isolated from rhizosphere soil of apple orchard.</title>
        <authorList>
            <person name="Lee J.-S."/>
            <person name="Kim H.S."/>
            <person name="Kim J.-S."/>
        </authorList>
    </citation>
    <scope>NUCLEOTIDE SEQUENCE [LARGE SCALE GENOMIC DNA]</scope>
    <source>
        <strain evidence="1 2">KCTC 23157</strain>
    </source>
</reference>
<gene>
    <name evidence="1" type="ORF">IRJ18_16240</name>
</gene>
<protein>
    <submittedName>
        <fullName evidence="1">Uncharacterized protein</fullName>
    </submittedName>
</protein>
<proteinExistence type="predicted"/>
<dbReference type="Proteomes" id="UP000632774">
    <property type="component" value="Unassembled WGS sequence"/>
</dbReference>
<comment type="caution">
    <text evidence="1">The sequence shown here is derived from an EMBL/GenBank/DDBJ whole genome shotgun (WGS) entry which is preliminary data.</text>
</comment>
<name>A0ABR9XL23_9SPHI</name>
<keyword evidence="2" id="KW-1185">Reference proteome</keyword>
<accession>A0ABR9XL23</accession>